<sequence length="314" mass="35556">MTSSLTDTAITDDVLAAAFPEDGSAPDMAVRLRLFRRLHRYYTDYLGAPGDFQRIPRLNTDPEIVRLENAWLRWEDAQVDLTRLPSDAAGFAKWFEELSADHVQPEFCRHLAEDATEAEVALFFLAEELVDSRFDDLVALAQLGSAGTMKLVMAENYWDEMGEGVAERMHTVLFEHSARHMRAVLAARGFDVGDLICAEIYENACLTLMYGVHRELTPRSLGALGLMEHSAPPRFTAMVAGCTRLGVPEDVIEYQRIHIHVDENHGAEWLEQVLTPLAERSPELLREIALGILTRERVANAYYRRVRRQMTALR</sequence>
<dbReference type="EMBL" id="JBHSBL010000019">
    <property type="protein sequence ID" value="MFC4069012.1"/>
    <property type="molecule type" value="Genomic_DNA"/>
</dbReference>
<dbReference type="InterPro" id="IPR039068">
    <property type="entry name" value="PqqC-like"/>
</dbReference>
<comment type="caution">
    <text evidence="2">The sequence shown here is derived from an EMBL/GenBank/DDBJ whole genome shotgun (WGS) entry which is preliminary data.</text>
</comment>
<reference evidence="3" key="1">
    <citation type="journal article" date="2019" name="Int. J. Syst. Evol. Microbiol.">
        <title>The Global Catalogue of Microorganisms (GCM) 10K type strain sequencing project: providing services to taxonomists for standard genome sequencing and annotation.</title>
        <authorList>
            <consortium name="The Broad Institute Genomics Platform"/>
            <consortium name="The Broad Institute Genome Sequencing Center for Infectious Disease"/>
            <person name="Wu L."/>
            <person name="Ma J."/>
        </authorList>
    </citation>
    <scope>NUCLEOTIDE SEQUENCE [LARGE SCALE GENOMIC DNA]</scope>
    <source>
        <strain evidence="3">TBRC 5832</strain>
    </source>
</reference>
<dbReference type="EC" id="1.-.-.-" evidence="2"/>
<dbReference type="PANTHER" id="PTHR40279:SF3">
    <property type="entry name" value="4-AMINOBENZOATE SYNTHASE"/>
    <property type="match status" value="1"/>
</dbReference>
<dbReference type="PANTHER" id="PTHR40279">
    <property type="entry name" value="PQQC-LIKE PROTEIN"/>
    <property type="match status" value="1"/>
</dbReference>
<evidence type="ECO:0000256" key="1">
    <source>
        <dbReference type="ARBA" id="ARBA00023002"/>
    </source>
</evidence>
<dbReference type="RefSeq" id="WP_378069890.1">
    <property type="nucleotide sequence ID" value="NZ_JBHSBL010000019.1"/>
</dbReference>
<dbReference type="SMART" id="SM01236">
    <property type="entry name" value="Haem_oxygenase_2"/>
    <property type="match status" value="1"/>
</dbReference>
<keyword evidence="1 2" id="KW-0560">Oxidoreductase</keyword>
<name>A0ABV8J173_9ACTN</name>
<organism evidence="2 3">
    <name type="scientific">Actinoplanes subglobosus</name>
    <dbReference type="NCBI Taxonomy" id="1547892"/>
    <lineage>
        <taxon>Bacteria</taxon>
        <taxon>Bacillati</taxon>
        <taxon>Actinomycetota</taxon>
        <taxon>Actinomycetes</taxon>
        <taxon>Micromonosporales</taxon>
        <taxon>Micromonosporaceae</taxon>
        <taxon>Actinoplanes</taxon>
    </lineage>
</organism>
<protein>
    <submittedName>
        <fullName evidence="2">Iron-containing redox enzyme family protein</fullName>
        <ecNumber evidence="2">1.-.-.-</ecNumber>
    </submittedName>
</protein>
<dbReference type="GO" id="GO:0016491">
    <property type="term" value="F:oxidoreductase activity"/>
    <property type="evidence" value="ECO:0007669"/>
    <property type="project" value="UniProtKB-KW"/>
</dbReference>
<gene>
    <name evidence="2" type="ORF">ACFO0C_29115</name>
</gene>
<keyword evidence="3" id="KW-1185">Reference proteome</keyword>
<dbReference type="Proteomes" id="UP001595867">
    <property type="component" value="Unassembled WGS sequence"/>
</dbReference>
<accession>A0ABV8J173</accession>
<dbReference type="Gene3D" id="1.20.910.10">
    <property type="entry name" value="Heme oxygenase-like"/>
    <property type="match status" value="1"/>
</dbReference>
<dbReference type="InterPro" id="IPR016084">
    <property type="entry name" value="Haem_Oase-like_multi-hlx"/>
</dbReference>
<proteinExistence type="predicted"/>
<evidence type="ECO:0000313" key="2">
    <source>
        <dbReference type="EMBL" id="MFC4069012.1"/>
    </source>
</evidence>
<dbReference type="Pfam" id="PF14518">
    <property type="entry name" value="Haem_oxygenas_2"/>
    <property type="match status" value="1"/>
</dbReference>
<evidence type="ECO:0000313" key="3">
    <source>
        <dbReference type="Proteomes" id="UP001595867"/>
    </source>
</evidence>
<dbReference type="SUPFAM" id="SSF48613">
    <property type="entry name" value="Heme oxygenase-like"/>
    <property type="match status" value="1"/>
</dbReference>